<dbReference type="EMBL" id="FOUP01000011">
    <property type="protein sequence ID" value="SFO24055.1"/>
    <property type="molecule type" value="Genomic_DNA"/>
</dbReference>
<reference evidence="5 6" key="1">
    <citation type="submission" date="2016-10" db="EMBL/GenBank/DDBJ databases">
        <authorList>
            <person name="de Groot N.N."/>
        </authorList>
    </citation>
    <scope>NUCLEOTIDE SEQUENCE [LARGE SCALE GENOMIC DNA]</scope>
    <source>
        <strain evidence="5 6">CPCC 201259</strain>
    </source>
</reference>
<sequence length="208" mass="22329">MHGRLIEVAERTWVGTGAIERLPDRAHPADLARTAGMPAWRAREFLAGRSLLRSMLRELYPEAAELEVTASGNGKPHLLGEQDLGMSVSHDSGVVAVCVAPGREVGVDVQGPPEKLERALARRCLRAHTDQVMQLPSARRALEFAWVWTVQEACVKATGEGISGRPWAIDVPPGASTGSWGSYRWVSLRGASEVPLSCAFGPAGEEGS</sequence>
<evidence type="ECO:0000256" key="1">
    <source>
        <dbReference type="ARBA" id="ARBA00010990"/>
    </source>
</evidence>
<dbReference type="RefSeq" id="WP_211841165.1">
    <property type="nucleotide sequence ID" value="NZ_FOUP01000011.1"/>
</dbReference>
<dbReference type="SUPFAM" id="SSF56214">
    <property type="entry name" value="4'-phosphopantetheinyl transferase"/>
    <property type="match status" value="2"/>
</dbReference>
<dbReference type="PANTHER" id="PTHR12215:SF15">
    <property type="entry name" value="4'-PHOSPHOPANTETHEINYL TRANSFERASE SUPERFAMILY-RELATED"/>
    <property type="match status" value="1"/>
</dbReference>
<gene>
    <name evidence="4" type="ORF">ATL45_0441</name>
    <name evidence="5" type="ORF">SAMN05421805_111113</name>
</gene>
<protein>
    <submittedName>
        <fullName evidence="5">4'-phosphopantetheinyl transferase</fullName>
    </submittedName>
</protein>
<dbReference type="Gene3D" id="3.90.470.20">
    <property type="entry name" value="4'-phosphopantetheinyl transferase domain"/>
    <property type="match status" value="1"/>
</dbReference>
<dbReference type="GO" id="GO:0019878">
    <property type="term" value="P:lysine biosynthetic process via aminoadipic acid"/>
    <property type="evidence" value="ECO:0007669"/>
    <property type="project" value="TreeGrafter"/>
</dbReference>
<name>A0A1I5FJZ7_9PSEU</name>
<dbReference type="GO" id="GO:0008897">
    <property type="term" value="F:holo-[acyl-carrier-protein] synthase activity"/>
    <property type="evidence" value="ECO:0007669"/>
    <property type="project" value="InterPro"/>
</dbReference>
<accession>A0A1I5FJZ7</accession>
<evidence type="ECO:0000313" key="5">
    <source>
        <dbReference type="EMBL" id="SFO24055.1"/>
    </source>
</evidence>
<comment type="similarity">
    <text evidence="1">Belongs to the P-Pant transferase superfamily. Gsp/Sfp/HetI/AcpT family.</text>
</comment>
<dbReference type="PANTHER" id="PTHR12215">
    <property type="entry name" value="PHOSPHOPANTETHEINE TRANSFERASE"/>
    <property type="match status" value="1"/>
</dbReference>
<dbReference type="InterPro" id="IPR008278">
    <property type="entry name" value="4-PPantetheinyl_Trfase_dom"/>
</dbReference>
<dbReference type="InterPro" id="IPR050559">
    <property type="entry name" value="P-Pant_transferase_sf"/>
</dbReference>
<dbReference type="Proteomes" id="UP000199398">
    <property type="component" value="Unassembled WGS sequence"/>
</dbReference>
<dbReference type="GO" id="GO:0005829">
    <property type="term" value="C:cytosol"/>
    <property type="evidence" value="ECO:0007669"/>
    <property type="project" value="TreeGrafter"/>
</dbReference>
<evidence type="ECO:0000256" key="2">
    <source>
        <dbReference type="ARBA" id="ARBA00022679"/>
    </source>
</evidence>
<reference evidence="4 7" key="2">
    <citation type="submission" date="2018-10" db="EMBL/GenBank/DDBJ databases">
        <title>Sequencing the genomes of 1000 actinobacteria strains.</title>
        <authorList>
            <person name="Klenk H.-P."/>
        </authorList>
    </citation>
    <scope>NUCLEOTIDE SEQUENCE [LARGE SCALE GENOMIC DNA]</scope>
    <source>
        <strain evidence="4 7">DSM 45119</strain>
    </source>
</reference>
<evidence type="ECO:0000313" key="7">
    <source>
        <dbReference type="Proteomes" id="UP000270697"/>
    </source>
</evidence>
<dbReference type="AlphaFoldDB" id="A0A1I5FJZ7"/>
<proteinExistence type="inferred from homology"/>
<organism evidence="5 6">
    <name type="scientific">Saccharopolyspora antimicrobica</name>
    <dbReference type="NCBI Taxonomy" id="455193"/>
    <lineage>
        <taxon>Bacteria</taxon>
        <taxon>Bacillati</taxon>
        <taxon>Actinomycetota</taxon>
        <taxon>Actinomycetes</taxon>
        <taxon>Pseudonocardiales</taxon>
        <taxon>Pseudonocardiaceae</taxon>
        <taxon>Saccharopolyspora</taxon>
    </lineage>
</organism>
<evidence type="ECO:0000313" key="6">
    <source>
        <dbReference type="Proteomes" id="UP000199398"/>
    </source>
</evidence>
<dbReference type="STRING" id="455193.SAMN05421805_111113"/>
<evidence type="ECO:0000259" key="3">
    <source>
        <dbReference type="Pfam" id="PF01648"/>
    </source>
</evidence>
<dbReference type="InterPro" id="IPR037143">
    <property type="entry name" value="4-PPantetheinyl_Trfase_dom_sf"/>
</dbReference>
<feature type="domain" description="4'-phosphopantetheinyl transferase" evidence="3">
    <location>
        <begin position="105"/>
        <end position="163"/>
    </location>
</feature>
<dbReference type="Proteomes" id="UP000270697">
    <property type="component" value="Unassembled WGS sequence"/>
</dbReference>
<dbReference type="EMBL" id="RBXX01000002">
    <property type="protein sequence ID" value="RKT82197.1"/>
    <property type="molecule type" value="Genomic_DNA"/>
</dbReference>
<evidence type="ECO:0000313" key="4">
    <source>
        <dbReference type="EMBL" id="RKT82197.1"/>
    </source>
</evidence>
<dbReference type="GO" id="GO:0000287">
    <property type="term" value="F:magnesium ion binding"/>
    <property type="evidence" value="ECO:0007669"/>
    <property type="project" value="InterPro"/>
</dbReference>
<keyword evidence="7" id="KW-1185">Reference proteome</keyword>
<keyword evidence="2 5" id="KW-0808">Transferase</keyword>
<dbReference type="Pfam" id="PF01648">
    <property type="entry name" value="ACPS"/>
    <property type="match status" value="1"/>
</dbReference>